<reference evidence="3 4" key="1">
    <citation type="submission" date="2019-01" db="EMBL/GenBank/DDBJ databases">
        <title>Sequencing of cultivated peanut Arachis hypogaea provides insights into genome evolution and oil improvement.</title>
        <authorList>
            <person name="Chen X."/>
        </authorList>
    </citation>
    <scope>NUCLEOTIDE SEQUENCE [LARGE SCALE GENOMIC DNA]</scope>
    <source>
        <strain evidence="4">cv. Fuhuasheng</strain>
        <tissue evidence="3">Leaves</tissue>
    </source>
</reference>
<dbReference type="PANTHER" id="PTHR34202">
    <property type="entry name" value="UPF0548 PROTEIN"/>
    <property type="match status" value="1"/>
</dbReference>
<feature type="compositionally biased region" description="Gly residues" evidence="1">
    <location>
        <begin position="1"/>
        <end position="21"/>
    </location>
</feature>
<name>A0A445AAX7_ARAHY</name>
<organism evidence="3 4">
    <name type="scientific">Arachis hypogaea</name>
    <name type="common">Peanut</name>
    <dbReference type="NCBI Taxonomy" id="3818"/>
    <lineage>
        <taxon>Eukaryota</taxon>
        <taxon>Viridiplantae</taxon>
        <taxon>Streptophyta</taxon>
        <taxon>Embryophyta</taxon>
        <taxon>Tracheophyta</taxon>
        <taxon>Spermatophyta</taxon>
        <taxon>Magnoliopsida</taxon>
        <taxon>eudicotyledons</taxon>
        <taxon>Gunneridae</taxon>
        <taxon>Pentapetalae</taxon>
        <taxon>rosids</taxon>
        <taxon>fabids</taxon>
        <taxon>Fabales</taxon>
        <taxon>Fabaceae</taxon>
        <taxon>Papilionoideae</taxon>
        <taxon>50 kb inversion clade</taxon>
        <taxon>dalbergioids sensu lato</taxon>
        <taxon>Dalbergieae</taxon>
        <taxon>Pterocarpus clade</taxon>
        <taxon>Arachis</taxon>
    </lineage>
</organism>
<protein>
    <recommendedName>
        <fullName evidence="2">DUF1990 domain-containing protein</fullName>
    </recommendedName>
</protein>
<gene>
    <name evidence="3" type="ORF">Ahy_B03g068833</name>
</gene>
<evidence type="ECO:0000256" key="1">
    <source>
        <dbReference type="SAM" id="MobiDB-lite"/>
    </source>
</evidence>
<feature type="domain" description="DUF1990" evidence="2">
    <location>
        <begin position="319"/>
        <end position="465"/>
    </location>
</feature>
<evidence type="ECO:0000313" key="4">
    <source>
        <dbReference type="Proteomes" id="UP000289738"/>
    </source>
</evidence>
<evidence type="ECO:0000259" key="2">
    <source>
        <dbReference type="Pfam" id="PF09348"/>
    </source>
</evidence>
<dbReference type="EMBL" id="SDMP01000013">
    <property type="protein sequence ID" value="RYR23634.1"/>
    <property type="molecule type" value="Genomic_DNA"/>
</dbReference>
<evidence type="ECO:0000313" key="3">
    <source>
        <dbReference type="EMBL" id="RYR23634.1"/>
    </source>
</evidence>
<feature type="region of interest" description="Disordered" evidence="1">
    <location>
        <begin position="1"/>
        <end position="41"/>
    </location>
</feature>
<dbReference type="AlphaFoldDB" id="A0A445AAX7"/>
<sequence>MNVGRWGMGPVGNAGNAGNGDGDNYFPMAENGAGMGSREASSTPPFPIDIPRFKNGVLELGSTISTRPKGLHQKVLCVCIYKYHILNRSGTFNYDVKYKGATGKSLSSLEQDEGLSKDGFLLNNKRVLLGSGVETFEKSKAALKSWSHLGLDWAFVDPKTAIKEGEKFCVCVKELLPWLMMPLQVVYVNESRKRKGVASFGFGSGTLHGHLLAGEERFSVEIDEKNEVWYEVLSFSKPAHALSVLALPYVKLRQNYFAHESAKLMQNHKMVFLSWGRPSPKDQKACINKSGTFNYDGKYKGFTAKSISSLEQDEGLSKDGFSLNNKRVLLGSGAEVFENAKIALKSWRHFGLDWTFVDPKTQIKQGEKFCVCVKEFLPWVMMPLQVVYVNESSAAKRKRVASFGFGSGTLHGHLLAAEERFSVEIDENNQVWYEVLSFSKPAHILSFVAAPYVKLRQKYFADESAKVMLKHISSSK</sequence>
<feature type="domain" description="DUF1990" evidence="2">
    <location>
        <begin position="118"/>
        <end position="262"/>
    </location>
</feature>
<comment type="caution">
    <text evidence="3">The sequence shown here is derived from an EMBL/GenBank/DDBJ whole genome shotgun (WGS) entry which is preliminary data.</text>
</comment>
<dbReference type="PANTHER" id="PTHR34202:SF1">
    <property type="entry name" value="UPF0548 PROTEIN"/>
    <property type="match status" value="1"/>
</dbReference>
<dbReference type="Pfam" id="PF09348">
    <property type="entry name" value="DUF1990"/>
    <property type="match status" value="2"/>
</dbReference>
<proteinExistence type="predicted"/>
<keyword evidence="4" id="KW-1185">Reference proteome</keyword>
<dbReference type="InterPro" id="IPR018960">
    <property type="entry name" value="DUF1990"/>
</dbReference>
<accession>A0A445AAX7</accession>
<dbReference type="Proteomes" id="UP000289738">
    <property type="component" value="Chromosome B03"/>
</dbReference>